<sequence>MFEIKQEVAMNEYLKEFISLKENYKLQDGNKSSVLALYQFADRLAVTGEKEAKEVLVDVYWLLGMMESAYLLFSTIVNKEDRKQIKKLATLQELSKSHADNFALSRPLTEKEEAARRERLKDLPQFRYYPDPVGTGAFEEGEAKTCPCCGKKSTVYYSTMPYCVENVENLCPLCISNGEAAKKYDATFVQDAEWNGEPDKEKDEELFCRTPGYISWQGEYWLSCCDDYCAYLGTVGTRELKAMDIADEVFEEYAARNEFEDVREYLVKDGSLCGYLFRCLHCGKYHLWVDAD</sequence>
<comment type="caution">
    <text evidence="2">The sequence shown here is derived from an EMBL/GenBank/DDBJ whole genome shotgun (WGS) entry which is preliminary data.</text>
</comment>
<evidence type="ECO:0000256" key="1">
    <source>
        <dbReference type="ARBA" id="ARBA00008525"/>
    </source>
</evidence>
<keyword evidence="3" id="KW-1185">Reference proteome</keyword>
<dbReference type="HOGENOM" id="CLU_983228_0_0_9"/>
<protein>
    <recommendedName>
        <fullName evidence="4">CbrC family protein</fullName>
    </recommendedName>
</protein>
<evidence type="ECO:0008006" key="4">
    <source>
        <dbReference type="Google" id="ProtNLM"/>
    </source>
</evidence>
<evidence type="ECO:0000313" key="2">
    <source>
        <dbReference type="EMBL" id="ESL02580.1"/>
    </source>
</evidence>
<dbReference type="EMBL" id="ACIL03000014">
    <property type="protein sequence ID" value="ESL02580.1"/>
    <property type="molecule type" value="Genomic_DNA"/>
</dbReference>
<accession>V2Z6P3</accession>
<dbReference type="Pfam" id="PF03691">
    <property type="entry name" value="UPF0167"/>
    <property type="match status" value="1"/>
</dbReference>
<proteinExistence type="inferred from homology"/>
<evidence type="ECO:0000313" key="3">
    <source>
        <dbReference type="Proteomes" id="UP000018227"/>
    </source>
</evidence>
<gene>
    <name evidence="2" type="ORF">GCWU0000282_002172</name>
</gene>
<name>V2Z6P3_9FIRM</name>
<reference evidence="2 3" key="1">
    <citation type="submission" date="2013-06" db="EMBL/GenBank/DDBJ databases">
        <authorList>
            <person name="Weinstock G."/>
            <person name="Sodergren E."/>
            <person name="Clifton S."/>
            <person name="Fulton L."/>
            <person name="Fulton B."/>
            <person name="Courtney L."/>
            <person name="Fronick C."/>
            <person name="Harrison M."/>
            <person name="Strong C."/>
            <person name="Farmer C."/>
            <person name="Delahaunty K."/>
            <person name="Markovic C."/>
            <person name="Hall O."/>
            <person name="Minx P."/>
            <person name="Tomlinson C."/>
            <person name="Mitreva M."/>
            <person name="Nelson J."/>
            <person name="Hou S."/>
            <person name="Wollam A."/>
            <person name="Pepin K.H."/>
            <person name="Johnson M."/>
            <person name="Bhonagiri V."/>
            <person name="Nash W.E."/>
            <person name="Warren W."/>
            <person name="Chinwalla A."/>
            <person name="Mardis E.R."/>
            <person name="Wilson R.K."/>
        </authorList>
    </citation>
    <scope>NUCLEOTIDE SEQUENCE [LARGE SCALE GENOMIC DNA]</scope>
    <source>
        <strain evidence="2 3">ATCC 51271</strain>
    </source>
</reference>
<dbReference type="Proteomes" id="UP000018227">
    <property type="component" value="Unassembled WGS sequence"/>
</dbReference>
<organism evidence="2 3">
    <name type="scientific">Catonella morbi ATCC 51271</name>
    <dbReference type="NCBI Taxonomy" id="592026"/>
    <lineage>
        <taxon>Bacteria</taxon>
        <taxon>Bacillati</taxon>
        <taxon>Bacillota</taxon>
        <taxon>Clostridia</taxon>
        <taxon>Lachnospirales</taxon>
        <taxon>Lachnospiraceae</taxon>
        <taxon>Catonella</taxon>
    </lineage>
</organism>
<dbReference type="STRING" id="592026.GCWU0000282_002172"/>
<dbReference type="eggNOG" id="COG3196">
    <property type="taxonomic scope" value="Bacteria"/>
</dbReference>
<dbReference type="AlphaFoldDB" id="V2Z6P3"/>
<dbReference type="InterPro" id="IPR005363">
    <property type="entry name" value="UPF0167"/>
</dbReference>
<comment type="similarity">
    <text evidence="1">Belongs to the UPF0167 family.</text>
</comment>